<evidence type="ECO:0000313" key="4">
    <source>
        <dbReference type="Proteomes" id="UP000297595"/>
    </source>
</evidence>
<protein>
    <submittedName>
        <fullName evidence="3">Uncharacterized protein</fullName>
    </submittedName>
</protein>
<feature type="transmembrane region" description="Helical" evidence="2">
    <location>
        <begin position="286"/>
        <end position="302"/>
    </location>
</feature>
<sequence length="308" mass="35544">MSFQRSTGGRHTKRESSNRYNSSRRPSPSSRDIPSTAKQSSHYRSPPPSDSRLRLINERPPGCPRYYITSYQIQQYLLEDYDVPAACFSQLVEAIEKALYTAPCPVSFDIKVDRLSRLEARWCQDISIELRQILPPSTVGFLEAIFTKELGYFLFCLAQNCWDTMPDPYFYPIAKKQYPDNSLESYSGTDEYVILNKDGTQSSRLYTSPRVNMAPQEPHITSSWGRSRAYFEMPTPFNRTPSPTSASPRTKRNNDNVNREGTLDGKRRRKEKNQENFHSGITERRVWIMICTLIAVIIGYFLDSRSKI</sequence>
<organism evidence="3 4">
    <name type="scientific">Orbilia oligospora</name>
    <name type="common">Nematode-trapping fungus</name>
    <name type="synonym">Arthrobotrys oligospora</name>
    <dbReference type="NCBI Taxonomy" id="2813651"/>
    <lineage>
        <taxon>Eukaryota</taxon>
        <taxon>Fungi</taxon>
        <taxon>Dikarya</taxon>
        <taxon>Ascomycota</taxon>
        <taxon>Pezizomycotina</taxon>
        <taxon>Orbiliomycetes</taxon>
        <taxon>Orbiliales</taxon>
        <taxon>Orbiliaceae</taxon>
        <taxon>Orbilia</taxon>
    </lineage>
</organism>
<evidence type="ECO:0000256" key="2">
    <source>
        <dbReference type="SAM" id="Phobius"/>
    </source>
</evidence>
<feature type="region of interest" description="Disordered" evidence="1">
    <location>
        <begin position="235"/>
        <end position="276"/>
    </location>
</feature>
<proteinExistence type="predicted"/>
<dbReference type="EMBL" id="SOZJ01000003">
    <property type="protein sequence ID" value="TGJ69732.1"/>
    <property type="molecule type" value="Genomic_DNA"/>
</dbReference>
<accession>A0A8H2E3G2</accession>
<keyword evidence="2" id="KW-0812">Transmembrane</keyword>
<reference evidence="3 4" key="1">
    <citation type="submission" date="2019-03" db="EMBL/GenBank/DDBJ databases">
        <title>Nematode-trapping fungi genome.</title>
        <authorList>
            <person name="Vidal-Diez De Ulzurrun G."/>
        </authorList>
    </citation>
    <scope>NUCLEOTIDE SEQUENCE [LARGE SCALE GENOMIC DNA]</scope>
    <source>
        <strain evidence="3 4">TWF154</strain>
    </source>
</reference>
<feature type="region of interest" description="Disordered" evidence="1">
    <location>
        <begin position="1"/>
        <end position="55"/>
    </location>
</feature>
<dbReference type="AlphaFoldDB" id="A0A8H2E3G2"/>
<keyword evidence="2" id="KW-0472">Membrane</keyword>
<dbReference type="Proteomes" id="UP000297595">
    <property type="component" value="Unassembled WGS sequence"/>
</dbReference>
<keyword evidence="2" id="KW-1133">Transmembrane helix</keyword>
<feature type="compositionally biased region" description="Polar residues" evidence="1">
    <location>
        <begin position="32"/>
        <end position="43"/>
    </location>
</feature>
<gene>
    <name evidence="3" type="ORF">EYR41_005751</name>
</gene>
<comment type="caution">
    <text evidence="3">The sequence shown here is derived from an EMBL/GenBank/DDBJ whole genome shotgun (WGS) entry which is preliminary data.</text>
</comment>
<evidence type="ECO:0000256" key="1">
    <source>
        <dbReference type="SAM" id="MobiDB-lite"/>
    </source>
</evidence>
<name>A0A8H2E3G2_ORBOL</name>
<feature type="compositionally biased region" description="Low complexity" evidence="1">
    <location>
        <begin position="18"/>
        <end position="31"/>
    </location>
</feature>
<feature type="compositionally biased region" description="Basic and acidic residues" evidence="1">
    <location>
        <begin position="252"/>
        <end position="265"/>
    </location>
</feature>
<feature type="compositionally biased region" description="Polar residues" evidence="1">
    <location>
        <begin position="237"/>
        <end position="248"/>
    </location>
</feature>
<evidence type="ECO:0000313" key="3">
    <source>
        <dbReference type="EMBL" id="TGJ69732.1"/>
    </source>
</evidence>